<sequence length="118" mass="13504">MKPGSTEVIWGLRTDSPFYFSSKFNIENKTITIRGSQTTHDHLSPIKYSIVKLSKFGLSIEYFDSVIFYGNHSEKELAYTFTVPNGTGYQLEIFNYCSFHSTGKIWIGKNEDLSKKIS</sequence>
<gene>
    <name evidence="1" type="ORF">P4447_18235</name>
</gene>
<keyword evidence="2" id="KW-1185">Reference proteome</keyword>
<protein>
    <submittedName>
        <fullName evidence="1">Uncharacterized protein</fullName>
    </submittedName>
</protein>
<dbReference type="RefSeq" id="WP_327969480.1">
    <property type="nucleotide sequence ID" value="NZ_JARMQG010000318.1"/>
</dbReference>
<reference evidence="1 2" key="1">
    <citation type="submission" date="2023-03" db="EMBL/GenBank/DDBJ databases">
        <title>Bacillus Genome Sequencing.</title>
        <authorList>
            <person name="Dunlap C."/>
        </authorList>
    </citation>
    <scope>NUCLEOTIDE SEQUENCE [LARGE SCALE GENOMIC DNA]</scope>
    <source>
        <strain evidence="1 2">B-14544</strain>
    </source>
</reference>
<evidence type="ECO:0000313" key="2">
    <source>
        <dbReference type="Proteomes" id="UP001330749"/>
    </source>
</evidence>
<proteinExistence type="predicted"/>
<accession>A0ABU6NFZ4</accession>
<comment type="caution">
    <text evidence="1">The sequence shown here is derived from an EMBL/GenBank/DDBJ whole genome shotgun (WGS) entry which is preliminary data.</text>
</comment>
<dbReference type="EMBL" id="JARMQG010000318">
    <property type="protein sequence ID" value="MED3564356.1"/>
    <property type="molecule type" value="Genomic_DNA"/>
</dbReference>
<organism evidence="1 2">
    <name type="scientific">Bacillus xiapuensis</name>
    <dbReference type="NCBI Taxonomy" id="2014075"/>
    <lineage>
        <taxon>Bacteria</taxon>
        <taxon>Bacillati</taxon>
        <taxon>Bacillota</taxon>
        <taxon>Bacilli</taxon>
        <taxon>Bacillales</taxon>
        <taxon>Bacillaceae</taxon>
        <taxon>Bacillus</taxon>
    </lineage>
</organism>
<evidence type="ECO:0000313" key="1">
    <source>
        <dbReference type="EMBL" id="MED3564356.1"/>
    </source>
</evidence>
<name>A0ABU6NFZ4_9BACI</name>
<dbReference type="Proteomes" id="UP001330749">
    <property type="component" value="Unassembled WGS sequence"/>
</dbReference>